<keyword evidence="3 10" id="KW-0479">Metal-binding</keyword>
<dbReference type="InterPro" id="IPR001088">
    <property type="entry name" value="Glyco_hydro_4"/>
</dbReference>
<keyword evidence="13" id="KW-0812">Transmembrane</keyword>
<dbReference type="Proteomes" id="UP000183255">
    <property type="component" value="Unassembled WGS sequence"/>
</dbReference>
<dbReference type="GO" id="GO:0046872">
    <property type="term" value="F:metal ion binding"/>
    <property type="evidence" value="ECO:0007669"/>
    <property type="project" value="UniProtKB-KW"/>
</dbReference>
<protein>
    <submittedName>
        <fullName evidence="15">Maltose-6'-phosphate glucosidase</fullName>
    </submittedName>
</protein>
<dbReference type="GO" id="GO:0004553">
    <property type="term" value="F:hydrolase activity, hydrolyzing O-glycosyl compounds"/>
    <property type="evidence" value="ECO:0007669"/>
    <property type="project" value="InterPro"/>
</dbReference>
<evidence type="ECO:0000256" key="8">
    <source>
        <dbReference type="PIRSR" id="PIRSR601088-1"/>
    </source>
</evidence>
<keyword evidence="4 12" id="KW-0378">Hydrolase</keyword>
<feature type="binding site" evidence="9">
    <location>
        <position position="93"/>
    </location>
    <ligand>
        <name>substrate</name>
    </ligand>
</feature>
<sequence>MKKFSVVIAGGGSTFTPGIVMMLLDNQDRFPLRKLTLYDNDGKRQGILGDALAILLRENAPEIEFKHTTDPEEAFTDTDFCMAHIRVGKYAMRELDEKIPLKYGVIGQETCGPGGIAYGMRSITGMLEIIDYMERYSKDCWMLNYSNPASIVAEACRVLRPEAKVLNICDMPVGTLRRMSQIIGKTPKELDVRYFGLNHFGWWTSVKDKEGNEYLEDIKSYVSEHGYLTQIEVDTQHTDPSWQKTHKKAKDLLAINPRYLPNTYLKYYLYPDDEVAHANCSFTRANEVMEGREKTVFDAAKEIVRKGTAVGSGFHIDAHASFIVDLARAIAYNTHERMLMIVENNGAISNFPDDAMVEVPCIVGSGGPEPLSQGRIPDFEKTLMYQQLMVEKMVVEAYVEKSYLKLWQALTLSKTIPSAGVAKALLDDLIEANKDFWPELS</sequence>
<feature type="binding site" evidence="9">
    <location>
        <position position="284"/>
    </location>
    <ligand>
        <name>substrate</name>
    </ligand>
</feature>
<feature type="binding site" evidence="10">
    <location>
        <position position="199"/>
    </location>
    <ligand>
        <name>Mn(2+)</name>
        <dbReference type="ChEBI" id="CHEBI:29035"/>
    </ligand>
</feature>
<dbReference type="InterPro" id="IPR015955">
    <property type="entry name" value="Lactate_DH/Glyco_Ohase_4_C"/>
</dbReference>
<evidence type="ECO:0000259" key="14">
    <source>
        <dbReference type="Pfam" id="PF11975"/>
    </source>
</evidence>
<gene>
    <name evidence="15" type="ORF">SAMN05421804_101921</name>
</gene>
<dbReference type="AlphaFoldDB" id="A0A1G8ILD0"/>
<dbReference type="GO" id="GO:0005975">
    <property type="term" value="P:carbohydrate metabolic process"/>
    <property type="evidence" value="ECO:0007669"/>
    <property type="project" value="InterPro"/>
</dbReference>
<accession>A0A1G8ILD0</accession>
<reference evidence="15 16" key="1">
    <citation type="submission" date="2016-10" db="EMBL/GenBank/DDBJ databases">
        <authorList>
            <person name="de Groot N.N."/>
        </authorList>
    </citation>
    <scope>NUCLEOTIDE SEQUENCE [LARGE SCALE GENOMIC DNA]</scope>
    <source>
        <strain evidence="15 16">CGMCC 1.5058</strain>
    </source>
</reference>
<feature type="binding site" evidence="10">
    <location>
        <position position="169"/>
    </location>
    <ligand>
        <name>Mn(2+)</name>
        <dbReference type="ChEBI" id="CHEBI:29035"/>
    </ligand>
</feature>
<feature type="domain" description="Glycosyl hydrolase family 4 C-terminal" evidence="14">
    <location>
        <begin position="194"/>
        <end position="415"/>
    </location>
</feature>
<dbReference type="CDD" id="cd05298">
    <property type="entry name" value="GH4_GlvA_pagL_like"/>
    <property type="match status" value="1"/>
</dbReference>
<evidence type="ECO:0000313" key="15">
    <source>
        <dbReference type="EMBL" id="SDI19724.1"/>
    </source>
</evidence>
<evidence type="ECO:0000313" key="16">
    <source>
        <dbReference type="Proteomes" id="UP000183255"/>
    </source>
</evidence>
<comment type="similarity">
    <text evidence="1 12">Belongs to the glycosyl hydrolase 4 family.</text>
</comment>
<keyword evidence="13" id="KW-0472">Membrane</keyword>
<keyword evidence="10" id="KW-0170">Cobalt</keyword>
<evidence type="ECO:0000256" key="10">
    <source>
        <dbReference type="PIRSR" id="PIRSR601088-3"/>
    </source>
</evidence>
<keyword evidence="10" id="KW-0533">Nickel</keyword>
<proteinExistence type="inferred from homology"/>
<dbReference type="InterPro" id="IPR036291">
    <property type="entry name" value="NAD(P)-bd_dom_sf"/>
</dbReference>
<dbReference type="EMBL" id="FNDZ01000001">
    <property type="protein sequence ID" value="SDI19724.1"/>
    <property type="molecule type" value="Genomic_DNA"/>
</dbReference>
<dbReference type="SUPFAM" id="SSF56327">
    <property type="entry name" value="LDH C-terminal domain-like"/>
    <property type="match status" value="1"/>
</dbReference>
<dbReference type="Pfam" id="PF11975">
    <property type="entry name" value="Glyco_hydro_4C"/>
    <property type="match status" value="1"/>
</dbReference>
<dbReference type="PRINTS" id="PR00732">
    <property type="entry name" value="GLHYDRLASE4"/>
</dbReference>
<comment type="cofactor">
    <cofactor evidence="12">
        <name>NAD(+)</name>
        <dbReference type="ChEBI" id="CHEBI:57540"/>
    </cofactor>
    <text evidence="12">Binds 1 NAD(+) per subunit.</text>
</comment>
<dbReference type="SUPFAM" id="SSF51735">
    <property type="entry name" value="NAD(P)-binding Rossmann-fold domains"/>
    <property type="match status" value="1"/>
</dbReference>
<dbReference type="Gene3D" id="3.90.110.10">
    <property type="entry name" value="Lactate dehydrogenase/glycoside hydrolase, family 4, C-terminal"/>
    <property type="match status" value="1"/>
</dbReference>
<evidence type="ECO:0000256" key="2">
    <source>
        <dbReference type="ARBA" id="ARBA00011881"/>
    </source>
</evidence>
<evidence type="ECO:0000256" key="4">
    <source>
        <dbReference type="ARBA" id="ARBA00022801"/>
    </source>
</evidence>
<name>A0A1G8ILD0_9CLOT</name>
<feature type="active site" description="Proton donor" evidence="8">
    <location>
        <position position="170"/>
    </location>
</feature>
<dbReference type="GO" id="GO:0016616">
    <property type="term" value="F:oxidoreductase activity, acting on the CH-OH group of donors, NAD or NADP as acceptor"/>
    <property type="evidence" value="ECO:0007669"/>
    <property type="project" value="InterPro"/>
</dbReference>
<evidence type="ECO:0000256" key="12">
    <source>
        <dbReference type="RuleBase" id="RU361152"/>
    </source>
</evidence>
<evidence type="ECO:0000256" key="3">
    <source>
        <dbReference type="ARBA" id="ARBA00022723"/>
    </source>
</evidence>
<keyword evidence="10" id="KW-0408">Iron</keyword>
<dbReference type="PANTHER" id="PTHR32092">
    <property type="entry name" value="6-PHOSPHO-BETA-GLUCOSIDASE-RELATED"/>
    <property type="match status" value="1"/>
</dbReference>
<feature type="transmembrane region" description="Helical" evidence="13">
    <location>
        <begin position="6"/>
        <end position="24"/>
    </location>
</feature>
<feature type="binding site" evidence="9">
    <location>
        <position position="147"/>
    </location>
    <ligand>
        <name>substrate</name>
    </ligand>
</feature>
<keyword evidence="7 12" id="KW-0326">Glycosidase</keyword>
<dbReference type="Pfam" id="PF02056">
    <property type="entry name" value="Glyco_hydro_4"/>
    <property type="match status" value="1"/>
</dbReference>
<dbReference type="Gene3D" id="3.40.50.720">
    <property type="entry name" value="NAD(P)-binding Rossmann-like Domain"/>
    <property type="match status" value="1"/>
</dbReference>
<comment type="subunit">
    <text evidence="2">Homotetramer.</text>
</comment>
<dbReference type="PANTHER" id="PTHR32092:SF14">
    <property type="entry name" value="MALTOSE-6'-PHOSPHATE GLUCOSIDASE"/>
    <property type="match status" value="1"/>
</dbReference>
<evidence type="ECO:0000256" key="7">
    <source>
        <dbReference type="ARBA" id="ARBA00023295"/>
    </source>
</evidence>
<evidence type="ECO:0000256" key="5">
    <source>
        <dbReference type="ARBA" id="ARBA00023027"/>
    </source>
</evidence>
<keyword evidence="13" id="KW-1133">Transmembrane helix</keyword>
<keyword evidence="5 12" id="KW-0520">NAD</keyword>
<evidence type="ECO:0000256" key="9">
    <source>
        <dbReference type="PIRSR" id="PIRSR601088-2"/>
    </source>
</evidence>
<evidence type="ECO:0000256" key="13">
    <source>
        <dbReference type="SAM" id="Phobius"/>
    </source>
</evidence>
<dbReference type="InterPro" id="IPR022616">
    <property type="entry name" value="Glyco_hydro_4_C"/>
</dbReference>
<dbReference type="RefSeq" id="WP_031574636.1">
    <property type="nucleotide sequence ID" value="NZ_FNDZ01000001.1"/>
</dbReference>
<evidence type="ECO:0000256" key="1">
    <source>
        <dbReference type="ARBA" id="ARBA00010141"/>
    </source>
</evidence>
<evidence type="ECO:0000256" key="6">
    <source>
        <dbReference type="ARBA" id="ARBA00023211"/>
    </source>
</evidence>
<evidence type="ECO:0000256" key="11">
    <source>
        <dbReference type="PIRSR" id="PIRSR601088-4"/>
    </source>
</evidence>
<organism evidence="15 16">
    <name type="scientific">Proteiniclasticum ruminis</name>
    <dbReference type="NCBI Taxonomy" id="398199"/>
    <lineage>
        <taxon>Bacteria</taxon>
        <taxon>Bacillati</taxon>
        <taxon>Bacillota</taxon>
        <taxon>Clostridia</taxon>
        <taxon>Eubacteriales</taxon>
        <taxon>Clostridiaceae</taxon>
        <taxon>Proteiniclasticum</taxon>
    </lineage>
</organism>
<keyword evidence="6 10" id="KW-0464">Manganese</keyword>
<feature type="active site" description="Proton acceptor" evidence="8">
    <location>
        <position position="264"/>
    </location>
</feature>
<feature type="site" description="Increases basicity of active site Tyr" evidence="11">
    <location>
        <position position="109"/>
    </location>
</feature>